<evidence type="ECO:0000313" key="10">
    <source>
        <dbReference type="EMBL" id="PIR70675.1"/>
    </source>
</evidence>
<proteinExistence type="inferred from homology"/>
<dbReference type="InterPro" id="IPR014729">
    <property type="entry name" value="Rossmann-like_a/b/a_fold"/>
</dbReference>
<dbReference type="InterPro" id="IPR002305">
    <property type="entry name" value="aa-tRNA-synth_Ic"/>
</dbReference>
<feature type="short sequence motif" description="'HIGH' region" evidence="8">
    <location>
        <begin position="13"/>
        <end position="21"/>
    </location>
</feature>
<feature type="binding site" evidence="8">
    <location>
        <begin position="20"/>
        <end position="21"/>
    </location>
    <ligand>
        <name>ATP</name>
        <dbReference type="ChEBI" id="CHEBI:30616"/>
    </ligand>
</feature>
<dbReference type="GO" id="GO:0005829">
    <property type="term" value="C:cytosol"/>
    <property type="evidence" value="ECO:0007669"/>
    <property type="project" value="TreeGrafter"/>
</dbReference>
<sequence length="333" mass="37765">MKKKQTVFSGVQPTGVLHIGNYLGAIRQFVDLQYTNESVFCVVDHHAITVPQVPEEFHENTLKVAMLYIACGIDPKESIVFIQSHSTEHTELAWILNTMTPLGELERMTQFKEKTEGRTKKEGVLAGILNYPTLMAADILLYQTDIVPVGEDQVQHIEFTRMLAEKFNSRYGRTFSVPEAYVQRDTARIMGLDDASKKMSKSAPSSNNYIGLLDSPNEIRQKIAAAATDSGKEVQYNKIKKPAISNLIEIYSAFAESPHSEIEKIYKDKNYYEFKNDLAELLIKKLAPIQEKYKELTKNKKQVLEILYGGSRKSRIISQTTLSQVKEKMGYVI</sequence>
<dbReference type="FunFam" id="1.10.240.10:FF:000002">
    <property type="entry name" value="Tryptophan--tRNA ligase"/>
    <property type="match status" value="1"/>
</dbReference>
<evidence type="ECO:0000256" key="5">
    <source>
        <dbReference type="ARBA" id="ARBA00022917"/>
    </source>
</evidence>
<dbReference type="InterPro" id="IPR050203">
    <property type="entry name" value="Trp-tRNA_synthetase"/>
</dbReference>
<feature type="binding site" evidence="8">
    <location>
        <begin position="150"/>
        <end position="152"/>
    </location>
    <ligand>
        <name>ATP</name>
        <dbReference type="ChEBI" id="CHEBI:30616"/>
    </ligand>
</feature>
<reference evidence="11" key="1">
    <citation type="submission" date="2017-09" db="EMBL/GenBank/DDBJ databases">
        <title>Depth-based differentiation of microbial function through sediment-hosted aquifers and enrichment of novel symbionts in the deep terrestrial subsurface.</title>
        <authorList>
            <person name="Probst A.J."/>
            <person name="Ladd B."/>
            <person name="Jarett J.K."/>
            <person name="Geller-Mcgrath D.E."/>
            <person name="Sieber C.M.K."/>
            <person name="Emerson J.B."/>
            <person name="Anantharaman K."/>
            <person name="Thomas B.C."/>
            <person name="Malmstrom R."/>
            <person name="Stieglmeier M."/>
            <person name="Klingl A."/>
            <person name="Woyke T."/>
            <person name="Ryan C.M."/>
            <person name="Banfield J.F."/>
        </authorList>
    </citation>
    <scope>NUCLEOTIDE SEQUENCE [LARGE SCALE GENOMIC DNA]</scope>
</reference>
<evidence type="ECO:0000256" key="9">
    <source>
        <dbReference type="RuleBase" id="RU363036"/>
    </source>
</evidence>
<dbReference type="CDD" id="cd00806">
    <property type="entry name" value="TrpRS_core"/>
    <property type="match status" value="1"/>
</dbReference>
<dbReference type="EMBL" id="PFCN01000003">
    <property type="protein sequence ID" value="PIR70675.1"/>
    <property type="molecule type" value="Genomic_DNA"/>
</dbReference>
<keyword evidence="5 8" id="KW-0648">Protein biosynthesis</keyword>
<comment type="catalytic activity">
    <reaction evidence="7 8">
        <text>tRNA(Trp) + L-tryptophan + ATP = L-tryptophyl-tRNA(Trp) + AMP + diphosphate + H(+)</text>
        <dbReference type="Rhea" id="RHEA:24080"/>
        <dbReference type="Rhea" id="RHEA-COMP:9671"/>
        <dbReference type="Rhea" id="RHEA-COMP:9705"/>
        <dbReference type="ChEBI" id="CHEBI:15378"/>
        <dbReference type="ChEBI" id="CHEBI:30616"/>
        <dbReference type="ChEBI" id="CHEBI:33019"/>
        <dbReference type="ChEBI" id="CHEBI:57912"/>
        <dbReference type="ChEBI" id="CHEBI:78442"/>
        <dbReference type="ChEBI" id="CHEBI:78535"/>
        <dbReference type="ChEBI" id="CHEBI:456215"/>
        <dbReference type="EC" id="6.1.1.2"/>
    </reaction>
</comment>
<dbReference type="InterPro" id="IPR001412">
    <property type="entry name" value="aa-tRNA-synth_I_CS"/>
</dbReference>
<feature type="binding site" evidence="8">
    <location>
        <position position="138"/>
    </location>
    <ligand>
        <name>L-tryptophan</name>
        <dbReference type="ChEBI" id="CHEBI:57912"/>
    </ligand>
</feature>
<evidence type="ECO:0000256" key="1">
    <source>
        <dbReference type="ARBA" id="ARBA00005594"/>
    </source>
</evidence>
<dbReference type="NCBIfam" id="TIGR00233">
    <property type="entry name" value="trpS"/>
    <property type="match status" value="1"/>
</dbReference>
<dbReference type="Proteomes" id="UP000229383">
    <property type="component" value="Unassembled WGS sequence"/>
</dbReference>
<comment type="function">
    <text evidence="8">Catalyzes the attachment of tryptophan to tRNA(Trp).</text>
</comment>
<dbReference type="EC" id="6.1.1.2" evidence="8"/>
<dbReference type="GO" id="GO:0004830">
    <property type="term" value="F:tryptophan-tRNA ligase activity"/>
    <property type="evidence" value="ECO:0007669"/>
    <property type="project" value="UniProtKB-UniRule"/>
</dbReference>
<keyword evidence="8" id="KW-0963">Cytoplasm</keyword>
<gene>
    <name evidence="8 10" type="primary">trpS</name>
    <name evidence="10" type="ORF">COU46_00240</name>
</gene>
<feature type="binding site" evidence="8">
    <location>
        <position position="189"/>
    </location>
    <ligand>
        <name>ATP</name>
        <dbReference type="ChEBI" id="CHEBI:30616"/>
    </ligand>
</feature>
<comment type="caution">
    <text evidence="10">The sequence shown here is derived from an EMBL/GenBank/DDBJ whole genome shotgun (WGS) entry which is preliminary data.</text>
</comment>
<comment type="subcellular location">
    <subcellularLocation>
        <location evidence="8">Cytoplasm</location>
    </subcellularLocation>
</comment>
<dbReference type="Gene3D" id="3.40.50.620">
    <property type="entry name" value="HUPs"/>
    <property type="match status" value="1"/>
</dbReference>
<evidence type="ECO:0000256" key="3">
    <source>
        <dbReference type="ARBA" id="ARBA00022741"/>
    </source>
</evidence>
<comment type="similarity">
    <text evidence="1 8 9">Belongs to the class-I aminoacyl-tRNA synthetase family.</text>
</comment>
<dbReference type="PROSITE" id="PS00178">
    <property type="entry name" value="AA_TRNA_LIGASE_I"/>
    <property type="match status" value="1"/>
</dbReference>
<evidence type="ECO:0000256" key="4">
    <source>
        <dbReference type="ARBA" id="ARBA00022840"/>
    </source>
</evidence>
<organism evidence="10 11">
    <name type="scientific">Candidatus Niyogibacteria bacterium CG10_big_fil_rev_8_21_14_0_10_42_19</name>
    <dbReference type="NCBI Taxonomy" id="1974725"/>
    <lineage>
        <taxon>Bacteria</taxon>
        <taxon>Candidatus Niyogiibacteriota</taxon>
    </lineage>
</organism>
<keyword evidence="4 8" id="KW-0067">ATP-binding</keyword>
<evidence type="ECO:0000256" key="7">
    <source>
        <dbReference type="ARBA" id="ARBA00049929"/>
    </source>
</evidence>
<dbReference type="HAMAP" id="MF_00140_B">
    <property type="entry name" value="Trp_tRNA_synth_B"/>
    <property type="match status" value="1"/>
</dbReference>
<evidence type="ECO:0000256" key="6">
    <source>
        <dbReference type="ARBA" id="ARBA00023146"/>
    </source>
</evidence>
<keyword evidence="3 8" id="KW-0547">Nucleotide-binding</keyword>
<dbReference type="Gene3D" id="1.10.240.10">
    <property type="entry name" value="Tyrosyl-Transfer RNA Synthetase"/>
    <property type="match status" value="1"/>
</dbReference>
<feature type="binding site" evidence="8">
    <location>
        <begin position="198"/>
        <end position="202"/>
    </location>
    <ligand>
        <name>ATP</name>
        <dbReference type="ChEBI" id="CHEBI:30616"/>
    </ligand>
</feature>
<evidence type="ECO:0000256" key="2">
    <source>
        <dbReference type="ARBA" id="ARBA00022598"/>
    </source>
</evidence>
<dbReference type="PANTHER" id="PTHR43766">
    <property type="entry name" value="TRYPTOPHAN--TRNA LIGASE, MITOCHONDRIAL"/>
    <property type="match status" value="1"/>
</dbReference>
<dbReference type="GO" id="GO:0006436">
    <property type="term" value="P:tryptophanyl-tRNA aminoacylation"/>
    <property type="evidence" value="ECO:0007669"/>
    <property type="project" value="UniProtKB-UniRule"/>
</dbReference>
<dbReference type="InterPro" id="IPR024109">
    <property type="entry name" value="Trp-tRNA-ligase_bac-type"/>
</dbReference>
<evidence type="ECO:0000256" key="8">
    <source>
        <dbReference type="HAMAP-Rule" id="MF_00140"/>
    </source>
</evidence>
<comment type="subunit">
    <text evidence="8">Homodimer.</text>
</comment>
<feature type="binding site" evidence="8">
    <location>
        <begin position="12"/>
        <end position="14"/>
    </location>
    <ligand>
        <name>ATP</name>
        <dbReference type="ChEBI" id="CHEBI:30616"/>
    </ligand>
</feature>
<name>A0A2H0TIQ2_9BACT</name>
<protein>
    <recommendedName>
        <fullName evidence="8">Tryptophan--tRNA ligase</fullName>
        <ecNumber evidence="8">6.1.1.2</ecNumber>
    </recommendedName>
    <alternativeName>
        <fullName evidence="8">Tryptophanyl-tRNA synthetase</fullName>
        <shortName evidence="8">TrpRS</shortName>
    </alternativeName>
</protein>
<keyword evidence="2 8" id="KW-0436">Ligase</keyword>
<dbReference type="PANTHER" id="PTHR43766:SF1">
    <property type="entry name" value="TRYPTOPHAN--TRNA LIGASE, MITOCHONDRIAL"/>
    <property type="match status" value="1"/>
</dbReference>
<accession>A0A2H0TIQ2</accession>
<dbReference type="Pfam" id="PF00579">
    <property type="entry name" value="tRNA-synt_1b"/>
    <property type="match status" value="1"/>
</dbReference>
<feature type="short sequence motif" description="'KMSKS' region" evidence="8">
    <location>
        <begin position="198"/>
        <end position="202"/>
    </location>
</feature>
<evidence type="ECO:0000313" key="11">
    <source>
        <dbReference type="Proteomes" id="UP000229383"/>
    </source>
</evidence>
<keyword evidence="6 8" id="KW-0030">Aminoacyl-tRNA synthetase</keyword>
<dbReference type="InterPro" id="IPR002306">
    <property type="entry name" value="Trp-tRNA-ligase"/>
</dbReference>
<dbReference type="PRINTS" id="PR01039">
    <property type="entry name" value="TRNASYNTHTRP"/>
</dbReference>
<dbReference type="SUPFAM" id="SSF52374">
    <property type="entry name" value="Nucleotidylyl transferase"/>
    <property type="match status" value="1"/>
</dbReference>
<dbReference type="AlphaFoldDB" id="A0A2H0TIQ2"/>
<dbReference type="GO" id="GO:0005524">
    <property type="term" value="F:ATP binding"/>
    <property type="evidence" value="ECO:0007669"/>
    <property type="project" value="UniProtKB-UniRule"/>
</dbReference>